<comment type="caution">
    <text evidence="1">The sequence shown here is derived from an EMBL/GenBank/DDBJ whole genome shotgun (WGS) entry which is preliminary data.</text>
</comment>
<dbReference type="Proteomes" id="UP000579812">
    <property type="component" value="Unassembled WGS sequence"/>
</dbReference>
<proteinExistence type="predicted"/>
<dbReference type="AlphaFoldDB" id="A0A7J6D824"/>
<accession>A0A7J6D824</accession>
<dbReference type="EMBL" id="JAAMOB010000003">
    <property type="protein sequence ID" value="KAF4115175.1"/>
    <property type="molecule type" value="Genomic_DNA"/>
</dbReference>
<name>A0A7J6D824_9TELE</name>
<keyword evidence="2" id="KW-1185">Reference proteome</keyword>
<gene>
    <name evidence="1" type="ORF">G5714_002664</name>
</gene>
<reference evidence="1 2" key="1">
    <citation type="submission" date="2020-04" db="EMBL/GenBank/DDBJ databases">
        <title>Chromosome-level genome assembly of a cyprinid fish Onychostoma macrolepis by integration of Nanopore Sequencing, Bionano and Hi-C technology.</title>
        <authorList>
            <person name="Wang D."/>
        </authorList>
    </citation>
    <scope>NUCLEOTIDE SEQUENCE [LARGE SCALE GENOMIC DNA]</scope>
    <source>
        <strain evidence="1">SWU-2019</strain>
        <tissue evidence="1">Muscle</tissue>
    </source>
</reference>
<evidence type="ECO:0000313" key="1">
    <source>
        <dbReference type="EMBL" id="KAF4115175.1"/>
    </source>
</evidence>
<organism evidence="1 2">
    <name type="scientific">Onychostoma macrolepis</name>
    <dbReference type="NCBI Taxonomy" id="369639"/>
    <lineage>
        <taxon>Eukaryota</taxon>
        <taxon>Metazoa</taxon>
        <taxon>Chordata</taxon>
        <taxon>Craniata</taxon>
        <taxon>Vertebrata</taxon>
        <taxon>Euteleostomi</taxon>
        <taxon>Actinopterygii</taxon>
        <taxon>Neopterygii</taxon>
        <taxon>Teleostei</taxon>
        <taxon>Ostariophysi</taxon>
        <taxon>Cypriniformes</taxon>
        <taxon>Cyprinidae</taxon>
        <taxon>Acrossocheilinae</taxon>
        <taxon>Onychostoma</taxon>
    </lineage>
</organism>
<protein>
    <submittedName>
        <fullName evidence="1">Uncharacterized protein</fullName>
    </submittedName>
</protein>
<evidence type="ECO:0000313" key="2">
    <source>
        <dbReference type="Proteomes" id="UP000579812"/>
    </source>
</evidence>
<sequence>MDLPSAEVLFDALSEQQTKIKLFYIKEDDIAANDVLIPQKLDTVHGTMKIHQIFTNTPAQFKWRILSCFCSAPDECKCYGPQSVTMCKGPTTANGASNIDVPLMDAQAGFSRVTEITDQLKGCWCAVKYDREVYPGIVQDVNAENCILVKTLSRVGQNRFFWPMRDDILWYQPHDFLGLIPPPQPVTKRHMMLPVDVWEKLFSHL</sequence>